<dbReference type="EMBL" id="UGAB01000002">
    <property type="protein sequence ID" value="STF44645.1"/>
    <property type="molecule type" value="Genomic_DNA"/>
</dbReference>
<protein>
    <submittedName>
        <fullName evidence="5">TPR domain-containing protein</fullName>
    </submittedName>
</protein>
<reference evidence="5 6" key="1">
    <citation type="submission" date="2018-06" db="EMBL/GenBank/DDBJ databases">
        <authorList>
            <consortium name="Pathogen Informatics"/>
            <person name="Doyle S."/>
        </authorList>
    </citation>
    <scope>NUCLEOTIDE SEQUENCE [LARGE SCALE GENOMIC DNA]</scope>
    <source>
        <strain evidence="5 6">NCTC7928</strain>
    </source>
</reference>
<evidence type="ECO:0000313" key="6">
    <source>
        <dbReference type="Proteomes" id="UP000254877"/>
    </source>
</evidence>
<dbReference type="GO" id="GO:0009279">
    <property type="term" value="C:cell outer membrane"/>
    <property type="evidence" value="ECO:0007669"/>
    <property type="project" value="TreeGrafter"/>
</dbReference>
<dbReference type="Proteomes" id="UP000254877">
    <property type="component" value="Unassembled WGS sequence"/>
</dbReference>
<dbReference type="PANTHER" id="PTHR44858:SF1">
    <property type="entry name" value="UDP-N-ACETYLGLUCOSAMINE--PEPTIDE N-ACETYLGLUCOSAMINYLTRANSFERASE SPINDLY-RELATED"/>
    <property type="match status" value="1"/>
</dbReference>
<evidence type="ECO:0000313" key="5">
    <source>
        <dbReference type="EMBL" id="STF44645.1"/>
    </source>
</evidence>
<evidence type="ECO:0000256" key="1">
    <source>
        <dbReference type="ARBA" id="ARBA00022737"/>
    </source>
</evidence>
<name>A0A376KED3_ECOLX</name>
<dbReference type="SUPFAM" id="SSF48452">
    <property type="entry name" value="TPR-like"/>
    <property type="match status" value="1"/>
</dbReference>
<keyword evidence="2 3" id="KW-0802">TPR repeat</keyword>
<feature type="chain" id="PRO_5041071378" evidence="4">
    <location>
        <begin position="22"/>
        <end position="397"/>
    </location>
</feature>
<evidence type="ECO:0000256" key="3">
    <source>
        <dbReference type="PROSITE-ProRule" id="PRU00339"/>
    </source>
</evidence>
<feature type="signal peptide" evidence="4">
    <location>
        <begin position="1"/>
        <end position="21"/>
    </location>
</feature>
<dbReference type="InterPro" id="IPR050498">
    <property type="entry name" value="Ycf3"/>
</dbReference>
<dbReference type="GO" id="GO:0046813">
    <property type="term" value="P:receptor-mediated virion attachment to host cell"/>
    <property type="evidence" value="ECO:0007669"/>
    <property type="project" value="TreeGrafter"/>
</dbReference>
<dbReference type="InterPro" id="IPR011990">
    <property type="entry name" value="TPR-like_helical_dom_sf"/>
</dbReference>
<evidence type="ECO:0000256" key="2">
    <source>
        <dbReference type="ARBA" id="ARBA00022803"/>
    </source>
</evidence>
<dbReference type="InterPro" id="IPR019734">
    <property type="entry name" value="TPR_rpt"/>
</dbReference>
<feature type="repeat" description="TPR" evidence="3">
    <location>
        <begin position="277"/>
        <end position="310"/>
    </location>
</feature>
<gene>
    <name evidence="5" type="ORF">NCTC7928_05386</name>
</gene>
<dbReference type="PANTHER" id="PTHR44858">
    <property type="entry name" value="TETRATRICOPEPTIDE REPEAT PROTEIN 6"/>
    <property type="match status" value="1"/>
</dbReference>
<keyword evidence="1" id="KW-0677">Repeat</keyword>
<dbReference type="SMART" id="SM00028">
    <property type="entry name" value="TPR"/>
    <property type="match status" value="3"/>
</dbReference>
<sequence>MKKIVLPVALALMGINADVYAADVKIDILSATVKDKRIEGASVTLQRNGAQSVSGTTNASGSINLGSSFADDQDALLIVKKEGYSNLVVKCPCAGMTYAISPVMTSLDGMRVVLSWGEKPFDLDSHLIFPGGHIYFDSKEGTDANLDVDDTDSYGPETVTISKKHFGESYIYAVQDYSNKGLPNSNYLSASKAKVFVYVGGSLVRSYSVPAGKRGNIWTVFKLNPNGEFEDINSVTSANFNDTTLGVRDLATVIMPATGSSTPASPAMQNSGYTQLARKYNREGEAVYKTGQLEQAIQLFQQATELDGNYGQAFSNLGLAYQKNGNIAEAIWANRKAISLASGANAATTRANSYYNIAKIYETAGQNADALQHYQLAYAEKNKPSYEEAIARVKAKM</sequence>
<dbReference type="Gene3D" id="1.25.40.10">
    <property type="entry name" value="Tetratricopeptide repeat domain"/>
    <property type="match status" value="1"/>
</dbReference>
<dbReference type="AlphaFoldDB" id="A0A376KED3"/>
<evidence type="ECO:0000256" key="4">
    <source>
        <dbReference type="SAM" id="SignalP"/>
    </source>
</evidence>
<accession>A0A376KED3</accession>
<dbReference type="Pfam" id="PF13414">
    <property type="entry name" value="TPR_11"/>
    <property type="match status" value="1"/>
</dbReference>
<organism evidence="5 6">
    <name type="scientific">Escherichia coli</name>
    <dbReference type="NCBI Taxonomy" id="562"/>
    <lineage>
        <taxon>Bacteria</taxon>
        <taxon>Pseudomonadati</taxon>
        <taxon>Pseudomonadota</taxon>
        <taxon>Gammaproteobacteria</taxon>
        <taxon>Enterobacterales</taxon>
        <taxon>Enterobacteriaceae</taxon>
        <taxon>Escherichia</taxon>
    </lineage>
</organism>
<keyword evidence="4" id="KW-0732">Signal</keyword>
<dbReference type="Pfam" id="PF13181">
    <property type="entry name" value="TPR_8"/>
    <property type="match status" value="1"/>
</dbReference>
<proteinExistence type="predicted"/>
<dbReference type="PROSITE" id="PS50005">
    <property type="entry name" value="TPR"/>
    <property type="match status" value="1"/>
</dbReference>